<evidence type="ECO:0000313" key="1">
    <source>
        <dbReference type="EMBL" id="RRT83466.1"/>
    </source>
</evidence>
<protein>
    <submittedName>
        <fullName evidence="1">Uncharacterized protein</fullName>
    </submittedName>
</protein>
<organism evidence="1 2">
    <name type="scientific">Ensete ventricosum</name>
    <name type="common">Abyssinian banana</name>
    <name type="synonym">Musa ensete</name>
    <dbReference type="NCBI Taxonomy" id="4639"/>
    <lineage>
        <taxon>Eukaryota</taxon>
        <taxon>Viridiplantae</taxon>
        <taxon>Streptophyta</taxon>
        <taxon>Embryophyta</taxon>
        <taxon>Tracheophyta</taxon>
        <taxon>Spermatophyta</taxon>
        <taxon>Magnoliopsida</taxon>
        <taxon>Liliopsida</taxon>
        <taxon>Zingiberales</taxon>
        <taxon>Musaceae</taxon>
        <taxon>Ensete</taxon>
    </lineage>
</organism>
<gene>
    <name evidence="1" type="ORF">B296_00017590</name>
</gene>
<dbReference type="EMBL" id="AMZH03000488">
    <property type="protein sequence ID" value="RRT83466.1"/>
    <property type="molecule type" value="Genomic_DNA"/>
</dbReference>
<accession>A0A427B4U6</accession>
<name>A0A427B4U6_ENSVE</name>
<sequence length="67" mass="7752">MVSLNQVSQYRTGISISCRYGTYQAVPSILTHSTLRYRAVSTVPKLYRISTYRAYTKRYDTVLQILV</sequence>
<dbReference type="Proteomes" id="UP000287651">
    <property type="component" value="Unassembled WGS sequence"/>
</dbReference>
<reference evidence="1 2" key="1">
    <citation type="journal article" date="2014" name="Agronomy (Basel)">
        <title>A Draft Genome Sequence for Ensete ventricosum, the Drought-Tolerant Tree Against Hunger.</title>
        <authorList>
            <person name="Harrison J."/>
            <person name="Moore K.A."/>
            <person name="Paszkiewicz K."/>
            <person name="Jones T."/>
            <person name="Grant M."/>
            <person name="Ambacheew D."/>
            <person name="Muzemil S."/>
            <person name="Studholme D.J."/>
        </authorList>
    </citation>
    <scope>NUCLEOTIDE SEQUENCE [LARGE SCALE GENOMIC DNA]</scope>
</reference>
<dbReference type="AlphaFoldDB" id="A0A427B4U6"/>
<proteinExistence type="predicted"/>
<comment type="caution">
    <text evidence="1">The sequence shown here is derived from an EMBL/GenBank/DDBJ whole genome shotgun (WGS) entry which is preliminary data.</text>
</comment>
<evidence type="ECO:0000313" key="2">
    <source>
        <dbReference type="Proteomes" id="UP000287651"/>
    </source>
</evidence>